<feature type="non-terminal residue" evidence="3">
    <location>
        <position position="528"/>
    </location>
</feature>
<dbReference type="EMBL" id="BTRK01000004">
    <property type="protein sequence ID" value="GMR49050.1"/>
    <property type="molecule type" value="Genomic_DNA"/>
</dbReference>
<dbReference type="Proteomes" id="UP001328107">
    <property type="component" value="Unassembled WGS sequence"/>
</dbReference>
<proteinExistence type="predicted"/>
<keyword evidence="4" id="KW-1185">Reference proteome</keyword>
<comment type="caution">
    <text evidence="3">The sequence shown here is derived from an EMBL/GenBank/DDBJ whole genome shotgun (WGS) entry which is preliminary data.</text>
</comment>
<dbReference type="PANTHER" id="PTHR31005">
    <property type="entry name" value="DUF4139 DOMAIN-CONTAINING PROTEIN"/>
    <property type="match status" value="1"/>
</dbReference>
<dbReference type="PANTHER" id="PTHR31005:SF8">
    <property type="entry name" value="DUF4139 DOMAIN-CONTAINING PROTEIN"/>
    <property type="match status" value="1"/>
</dbReference>
<sequence length="528" mass="57966">FCRILVITRRECSILLSLPCQFTSCNSSFSSGLVYSLLSLRVCHFHAILQRCISQLFLFSKIPDKYSHSIASCHYHSHCLSIPLLRLASPLPRICFSSAILSLTMSAPTQHSLKITKETLKKVTVFNDRAELRREFTVELAAGLNEVAVEAISQHVNDESVRVTGRGAAVIEEVQVAQRRIVRGAADSERASVIRKEKEELEITRKKVEFEQASVKKRIEALDSMIGQIGTGIAAPKSEKFTADTATLESVTTFFGFYEQQVAKLRDDAHVKSKEFERLSGLISVKEHELNMIDQGDYSKDVVVMLEAEAPATVTLEVTYQVWLANWSPFYDVRVETKDGKTDMQLSYYANVSQNTGEEWEGAQLVLSSARPCLGGNIPDLGTLDVSFYREPVRVKRGVPMGGGYGAAPRMAKMKAVSLFSAEESMSFDSMPMANSYAGVSEQTLSTEFTIARPCSIPSDGVQHKVTIGIVTLCPQLVHESVPTKNSSAFLTASALNTSQLPLLPGLASVYLDGAFVAKTQIKAVSPG</sequence>
<dbReference type="Pfam" id="PF13598">
    <property type="entry name" value="DUF4139"/>
    <property type="match status" value="1"/>
</dbReference>
<dbReference type="InterPro" id="IPR025554">
    <property type="entry name" value="DUF4140"/>
</dbReference>
<reference evidence="4" key="1">
    <citation type="submission" date="2022-10" db="EMBL/GenBank/DDBJ databases">
        <title>Genome assembly of Pristionchus species.</title>
        <authorList>
            <person name="Yoshida K."/>
            <person name="Sommer R.J."/>
        </authorList>
    </citation>
    <scope>NUCLEOTIDE SEQUENCE [LARGE SCALE GENOMIC DNA]</scope>
    <source>
        <strain evidence="4">RS5460</strain>
    </source>
</reference>
<accession>A0AAN5I2G6</accession>
<dbReference type="AlphaFoldDB" id="A0AAN5I2G6"/>
<name>A0AAN5I2G6_9BILA</name>
<evidence type="ECO:0000313" key="3">
    <source>
        <dbReference type="EMBL" id="GMR49050.1"/>
    </source>
</evidence>
<evidence type="ECO:0000259" key="1">
    <source>
        <dbReference type="Pfam" id="PF13598"/>
    </source>
</evidence>
<organism evidence="3 4">
    <name type="scientific">Pristionchus mayeri</name>
    <dbReference type="NCBI Taxonomy" id="1317129"/>
    <lineage>
        <taxon>Eukaryota</taxon>
        <taxon>Metazoa</taxon>
        <taxon>Ecdysozoa</taxon>
        <taxon>Nematoda</taxon>
        <taxon>Chromadorea</taxon>
        <taxon>Rhabditida</taxon>
        <taxon>Rhabditina</taxon>
        <taxon>Diplogasteromorpha</taxon>
        <taxon>Diplogasteroidea</taxon>
        <taxon>Neodiplogasteridae</taxon>
        <taxon>Pristionchus</taxon>
    </lineage>
</organism>
<dbReference type="NCBIfam" id="TIGR02231">
    <property type="entry name" value="mucoidy inhibitor MuiA family protein"/>
    <property type="match status" value="1"/>
</dbReference>
<evidence type="ECO:0000313" key="4">
    <source>
        <dbReference type="Proteomes" id="UP001328107"/>
    </source>
</evidence>
<gene>
    <name evidence="3" type="ORF">PMAYCL1PPCAC_19245</name>
</gene>
<dbReference type="InterPro" id="IPR037291">
    <property type="entry name" value="DUF4139"/>
</dbReference>
<evidence type="ECO:0008006" key="5">
    <source>
        <dbReference type="Google" id="ProtNLM"/>
    </source>
</evidence>
<evidence type="ECO:0000259" key="2">
    <source>
        <dbReference type="Pfam" id="PF13600"/>
    </source>
</evidence>
<protein>
    <recommendedName>
        <fullName evidence="5">DUF4139 domain-containing protein</fullName>
    </recommendedName>
</protein>
<feature type="non-terminal residue" evidence="3">
    <location>
        <position position="1"/>
    </location>
</feature>
<dbReference type="InterPro" id="IPR011935">
    <property type="entry name" value="CHP02231"/>
</dbReference>
<feature type="domain" description="DUF4140" evidence="2">
    <location>
        <begin position="123"/>
        <end position="222"/>
    </location>
</feature>
<dbReference type="Pfam" id="PF13600">
    <property type="entry name" value="DUF4140"/>
    <property type="match status" value="1"/>
</dbReference>
<feature type="domain" description="DUF4139" evidence="1">
    <location>
        <begin position="316"/>
        <end position="467"/>
    </location>
</feature>